<feature type="transmembrane region" description="Helical" evidence="1">
    <location>
        <begin position="199"/>
        <end position="220"/>
    </location>
</feature>
<sequence>MIQEEGPLTNEDIRLLKTAGRITGIRWLLLLLFTAITLILASLLLMAVCGKQARIYIPVSVTLFISVAICFFMWRSALKMRKRSRSGLHKGRKKMVRMRIRNLIATPKGELQYITYNHEVIEVKSALPDRSFFFEQRSSCHQAIISNISGLTNYEVILHISMEGNILLKAEYPHTYYRETTARITTDDLQLMKEKQATLVKLFLTGCTGLALILLLGGIAKGNYVNLYLVIAGVYLVFFFLATPAYYVYNSYTQSESKVIIRGKVTEIISTMQPNRGTGDVYYRICDKLYLVRPIENLGTKVLPGNEVELHFVRKANGRRGRMLYDIKCQR</sequence>
<gene>
    <name evidence="2" type="ORF">FEF09_26535</name>
</gene>
<organism evidence="2 3">
    <name type="scientific">Chitinophaga pinensis</name>
    <dbReference type="NCBI Taxonomy" id="79329"/>
    <lineage>
        <taxon>Bacteria</taxon>
        <taxon>Pseudomonadati</taxon>
        <taxon>Bacteroidota</taxon>
        <taxon>Chitinophagia</taxon>
        <taxon>Chitinophagales</taxon>
        <taxon>Chitinophagaceae</taxon>
        <taxon>Chitinophaga</taxon>
    </lineage>
</organism>
<dbReference type="Proteomes" id="UP000318815">
    <property type="component" value="Unassembled WGS sequence"/>
</dbReference>
<comment type="caution">
    <text evidence="2">The sequence shown here is derived from an EMBL/GenBank/DDBJ whole genome shotgun (WGS) entry which is preliminary data.</text>
</comment>
<dbReference type="EMBL" id="VOHS01000052">
    <property type="protein sequence ID" value="TWV93662.1"/>
    <property type="molecule type" value="Genomic_DNA"/>
</dbReference>
<evidence type="ECO:0000313" key="2">
    <source>
        <dbReference type="EMBL" id="TWV93662.1"/>
    </source>
</evidence>
<dbReference type="RefSeq" id="WP_146307902.1">
    <property type="nucleotide sequence ID" value="NZ_VOHS01000052.1"/>
</dbReference>
<feature type="transmembrane region" description="Helical" evidence="1">
    <location>
        <begin position="55"/>
        <end position="74"/>
    </location>
</feature>
<protein>
    <submittedName>
        <fullName evidence="2">Uncharacterized protein</fullName>
    </submittedName>
</protein>
<keyword evidence="1" id="KW-0812">Transmembrane</keyword>
<name>A0A5C6LPK1_9BACT</name>
<evidence type="ECO:0000313" key="3">
    <source>
        <dbReference type="Proteomes" id="UP000318815"/>
    </source>
</evidence>
<reference evidence="2 3" key="1">
    <citation type="submission" date="2019-08" db="EMBL/GenBank/DDBJ databases">
        <title>Whole genome sequencing of chitin degrading bacteria Chitinophaga pinensis YS16.</title>
        <authorList>
            <person name="Singh R.P."/>
            <person name="Manchanda G."/>
            <person name="Maurya I.K."/>
            <person name="Joshi N.K."/>
            <person name="Srivastava A.K."/>
        </authorList>
    </citation>
    <scope>NUCLEOTIDE SEQUENCE [LARGE SCALE GENOMIC DNA]</scope>
    <source>
        <strain evidence="2 3">YS-16</strain>
    </source>
</reference>
<accession>A0A5C6LPK1</accession>
<proteinExistence type="predicted"/>
<keyword evidence="1" id="KW-0472">Membrane</keyword>
<feature type="transmembrane region" description="Helical" evidence="1">
    <location>
        <begin position="226"/>
        <end position="249"/>
    </location>
</feature>
<evidence type="ECO:0000256" key="1">
    <source>
        <dbReference type="SAM" id="Phobius"/>
    </source>
</evidence>
<keyword evidence="3" id="KW-1185">Reference proteome</keyword>
<keyword evidence="1" id="KW-1133">Transmembrane helix</keyword>
<feature type="transmembrane region" description="Helical" evidence="1">
    <location>
        <begin position="27"/>
        <end position="49"/>
    </location>
</feature>
<dbReference type="OrthoDB" id="634480at2"/>
<dbReference type="AlphaFoldDB" id="A0A5C6LPK1"/>